<name>A0AAE3LHB8_9FIRM</name>
<dbReference type="RefSeq" id="WP_242988935.1">
    <property type="nucleotide sequence ID" value="NZ_JAOQJZ010000004.1"/>
</dbReference>
<dbReference type="Gene3D" id="3.30.70.120">
    <property type="match status" value="1"/>
</dbReference>
<dbReference type="InterPro" id="IPR015867">
    <property type="entry name" value="N-reg_PII/ATP_PRibTrfase_C"/>
</dbReference>
<dbReference type="Proteomes" id="UP001208131">
    <property type="component" value="Unassembled WGS sequence"/>
</dbReference>
<protein>
    <recommendedName>
        <fullName evidence="4">Nitrogen regulatory protein P-II</fullName>
    </recommendedName>
</protein>
<organism evidence="2 3">
    <name type="scientific">Hominimerdicola aceti</name>
    <dbReference type="NCBI Taxonomy" id="2981726"/>
    <lineage>
        <taxon>Bacteria</taxon>
        <taxon>Bacillati</taxon>
        <taxon>Bacillota</taxon>
        <taxon>Clostridia</taxon>
        <taxon>Eubacteriales</taxon>
        <taxon>Oscillospiraceae</taxon>
        <taxon>Hominimerdicola</taxon>
    </lineage>
</organism>
<evidence type="ECO:0000313" key="3">
    <source>
        <dbReference type="Proteomes" id="UP001208131"/>
    </source>
</evidence>
<dbReference type="AlphaFoldDB" id="A0AAE3LHB8"/>
<evidence type="ECO:0000256" key="1">
    <source>
        <dbReference type="SAM" id="MobiDB-lite"/>
    </source>
</evidence>
<feature type="region of interest" description="Disordered" evidence="1">
    <location>
        <begin position="111"/>
        <end position="132"/>
    </location>
</feature>
<evidence type="ECO:0008006" key="4">
    <source>
        <dbReference type="Google" id="ProtNLM"/>
    </source>
</evidence>
<dbReference type="EMBL" id="JAOQJZ010000004">
    <property type="protein sequence ID" value="MCU6705448.1"/>
    <property type="molecule type" value="Genomic_DNA"/>
</dbReference>
<keyword evidence="3" id="KW-1185">Reference proteome</keyword>
<gene>
    <name evidence="2" type="ORF">OCV57_05860</name>
</gene>
<accession>A0AAE3LHB8</accession>
<sequence length="132" mass="14359">MKLLVIILNKTDVLDYLLEGLSAAGIKGATIIESSGMAMTLSRLDSSFLSASIRGLFSGDEDNRTILSVIKNNQLDTARKIVYNTVGDLSQPNTGIMFTVPLDFVEGTVKKPVDKEKAKPKDIPEENEKNVS</sequence>
<reference evidence="2 3" key="1">
    <citation type="journal article" date="2021" name="ISME Commun">
        <title>Automated analysis of genomic sequences facilitates high-throughput and comprehensive description of bacteria.</title>
        <authorList>
            <person name="Hitch T.C.A."/>
        </authorList>
    </citation>
    <scope>NUCLEOTIDE SEQUENCE [LARGE SCALE GENOMIC DNA]</scope>
    <source>
        <strain evidence="2 3">Sanger_31</strain>
    </source>
</reference>
<comment type="caution">
    <text evidence="2">The sequence shown here is derived from an EMBL/GenBank/DDBJ whole genome shotgun (WGS) entry which is preliminary data.</text>
</comment>
<evidence type="ECO:0000313" key="2">
    <source>
        <dbReference type="EMBL" id="MCU6705448.1"/>
    </source>
</evidence>
<proteinExistence type="predicted"/>
<dbReference type="InterPro" id="IPR011322">
    <property type="entry name" value="N-reg_PII-like_a/b"/>
</dbReference>
<dbReference type="SUPFAM" id="SSF54913">
    <property type="entry name" value="GlnB-like"/>
    <property type="match status" value="1"/>
</dbReference>